<gene>
    <name evidence="2" type="primary">FLNA</name>
    <name evidence="2" type="ORF">NPIL_551162</name>
</gene>
<evidence type="ECO:0000313" key="2">
    <source>
        <dbReference type="EMBL" id="GFT18936.1"/>
    </source>
</evidence>
<dbReference type="AlphaFoldDB" id="A0A8X6TK22"/>
<accession>A0A8X6TK22</accession>
<protein>
    <submittedName>
        <fullName evidence="2">Filamin-A</fullName>
    </submittedName>
</protein>
<dbReference type="EMBL" id="BMAW01058983">
    <property type="protein sequence ID" value="GFT18936.1"/>
    <property type="molecule type" value="Genomic_DNA"/>
</dbReference>
<keyword evidence="3" id="KW-1185">Reference proteome</keyword>
<dbReference type="InterPro" id="IPR001298">
    <property type="entry name" value="Filamin/ABP280_rpt"/>
</dbReference>
<dbReference type="SUPFAM" id="SSF81296">
    <property type="entry name" value="E set domains"/>
    <property type="match status" value="1"/>
</dbReference>
<dbReference type="Proteomes" id="UP000887013">
    <property type="component" value="Unassembled WGS sequence"/>
</dbReference>
<reference evidence="2" key="1">
    <citation type="submission" date="2020-08" db="EMBL/GenBank/DDBJ databases">
        <title>Multicomponent nature underlies the extraordinary mechanical properties of spider dragline silk.</title>
        <authorList>
            <person name="Kono N."/>
            <person name="Nakamura H."/>
            <person name="Mori M."/>
            <person name="Yoshida Y."/>
            <person name="Ohtoshi R."/>
            <person name="Malay A.D."/>
            <person name="Moran D.A.P."/>
            <person name="Tomita M."/>
            <person name="Numata K."/>
            <person name="Arakawa K."/>
        </authorList>
    </citation>
    <scope>NUCLEOTIDE SEQUENCE</scope>
</reference>
<dbReference type="PROSITE" id="PS50194">
    <property type="entry name" value="FILAMIN_REPEAT"/>
    <property type="match status" value="1"/>
</dbReference>
<evidence type="ECO:0000313" key="3">
    <source>
        <dbReference type="Proteomes" id="UP000887013"/>
    </source>
</evidence>
<dbReference type="InterPro" id="IPR014756">
    <property type="entry name" value="Ig_E-set"/>
</dbReference>
<dbReference type="SMART" id="SM00557">
    <property type="entry name" value="IG_FLMN"/>
    <property type="match status" value="1"/>
</dbReference>
<dbReference type="InterPro" id="IPR013783">
    <property type="entry name" value="Ig-like_fold"/>
</dbReference>
<evidence type="ECO:0000256" key="1">
    <source>
        <dbReference type="PROSITE-ProRule" id="PRU00087"/>
    </source>
</evidence>
<comment type="caution">
    <text evidence="2">The sequence shown here is derived from an EMBL/GenBank/DDBJ whole genome shotgun (WGS) entry which is preliminary data.</text>
</comment>
<organism evidence="2 3">
    <name type="scientific">Nephila pilipes</name>
    <name type="common">Giant wood spider</name>
    <name type="synonym">Nephila maculata</name>
    <dbReference type="NCBI Taxonomy" id="299642"/>
    <lineage>
        <taxon>Eukaryota</taxon>
        <taxon>Metazoa</taxon>
        <taxon>Ecdysozoa</taxon>
        <taxon>Arthropoda</taxon>
        <taxon>Chelicerata</taxon>
        <taxon>Arachnida</taxon>
        <taxon>Araneae</taxon>
        <taxon>Araneomorphae</taxon>
        <taxon>Entelegynae</taxon>
        <taxon>Araneoidea</taxon>
        <taxon>Nephilidae</taxon>
        <taxon>Nephila</taxon>
    </lineage>
</organism>
<dbReference type="Gene3D" id="2.60.40.10">
    <property type="entry name" value="Immunoglobulins"/>
    <property type="match status" value="1"/>
</dbReference>
<name>A0A8X6TK22_NEPPI</name>
<dbReference type="InterPro" id="IPR017868">
    <property type="entry name" value="Filamin/ABP280_repeat-like"/>
</dbReference>
<dbReference type="Pfam" id="PF00630">
    <property type="entry name" value="Filamin"/>
    <property type="match status" value="1"/>
</dbReference>
<feature type="repeat" description="Filamin" evidence="1">
    <location>
        <begin position="1"/>
        <end position="82"/>
    </location>
</feature>
<proteinExistence type="predicted"/>
<sequence>MELKEYLSNHTVQFIVDTKGVDMGEVLATVIGPNQLLLKSFIHGNYHCEYRVEYTLVDVGDHVVDIRIYGQPVALCPYLVKVTDIESGVIGSLFISALMPIKLVLEILKILYQLVVEMFQTICSLIEMLDSELTSNLLKHKLTLLVSNLMENLFQICTSSLCYVKVSDRSQSIVTGSSLSMTSLSRRVHFAVDPKSLKMELCKVVVTESQNSFIWARWTIYCSSLLP</sequence>